<proteinExistence type="predicted"/>
<keyword evidence="1" id="KW-0175">Coiled coil</keyword>
<evidence type="ECO:0000313" key="4">
    <source>
        <dbReference type="Proteomes" id="UP001596990"/>
    </source>
</evidence>
<reference evidence="4" key="1">
    <citation type="journal article" date="2019" name="Int. J. Syst. Evol. Microbiol.">
        <title>The Global Catalogue of Microorganisms (GCM) 10K type strain sequencing project: providing services to taxonomists for standard genome sequencing and annotation.</title>
        <authorList>
            <consortium name="The Broad Institute Genomics Platform"/>
            <consortium name="The Broad Institute Genome Sequencing Center for Infectious Disease"/>
            <person name="Wu L."/>
            <person name="Ma J."/>
        </authorList>
    </citation>
    <scope>NUCLEOTIDE SEQUENCE [LARGE SCALE GENOMIC DNA]</scope>
    <source>
        <strain evidence="4">CCUG 56607</strain>
    </source>
</reference>
<feature type="transmembrane region" description="Helical" evidence="2">
    <location>
        <begin position="6"/>
        <end position="26"/>
    </location>
</feature>
<dbReference type="RefSeq" id="WP_386060510.1">
    <property type="nucleotide sequence ID" value="NZ_JBHTKL010000005.1"/>
</dbReference>
<keyword evidence="2" id="KW-0472">Membrane</keyword>
<evidence type="ECO:0000256" key="2">
    <source>
        <dbReference type="SAM" id="Phobius"/>
    </source>
</evidence>
<sequence>MINFFILFGIGAGGLLLAIIGAVLAVKNRLKAPRKEMNERMQHLEKEIAALKEDKR</sequence>
<evidence type="ECO:0008006" key="5">
    <source>
        <dbReference type="Google" id="ProtNLM"/>
    </source>
</evidence>
<feature type="coiled-coil region" evidence="1">
    <location>
        <begin position="27"/>
        <end position="54"/>
    </location>
</feature>
<keyword evidence="2" id="KW-0812">Transmembrane</keyword>
<name>A0ABW3L3E4_9BACI</name>
<dbReference type="Proteomes" id="UP001596990">
    <property type="component" value="Unassembled WGS sequence"/>
</dbReference>
<accession>A0ABW3L3E4</accession>
<keyword evidence="4" id="KW-1185">Reference proteome</keyword>
<evidence type="ECO:0000313" key="3">
    <source>
        <dbReference type="EMBL" id="MFD1019881.1"/>
    </source>
</evidence>
<keyword evidence="2" id="KW-1133">Transmembrane helix</keyword>
<comment type="caution">
    <text evidence="3">The sequence shown here is derived from an EMBL/GenBank/DDBJ whole genome shotgun (WGS) entry which is preliminary data.</text>
</comment>
<protein>
    <recommendedName>
        <fullName evidence="5">DUF1049 domain-containing protein</fullName>
    </recommendedName>
</protein>
<dbReference type="EMBL" id="JBHTKL010000005">
    <property type="protein sequence ID" value="MFD1019881.1"/>
    <property type="molecule type" value="Genomic_DNA"/>
</dbReference>
<gene>
    <name evidence="3" type="ORF">ACFQ2J_11910</name>
</gene>
<organism evidence="3 4">
    <name type="scientific">Thalassobacillus hwangdonensis</name>
    <dbReference type="NCBI Taxonomy" id="546108"/>
    <lineage>
        <taxon>Bacteria</taxon>
        <taxon>Bacillati</taxon>
        <taxon>Bacillota</taxon>
        <taxon>Bacilli</taxon>
        <taxon>Bacillales</taxon>
        <taxon>Bacillaceae</taxon>
        <taxon>Thalassobacillus</taxon>
    </lineage>
</organism>
<evidence type="ECO:0000256" key="1">
    <source>
        <dbReference type="SAM" id="Coils"/>
    </source>
</evidence>